<dbReference type="Pfam" id="PF00031">
    <property type="entry name" value="Cystatin"/>
    <property type="match status" value="1"/>
</dbReference>
<dbReference type="Proteomes" id="UP001055712">
    <property type="component" value="Unassembled WGS sequence"/>
</dbReference>
<dbReference type="GO" id="GO:0004869">
    <property type="term" value="F:cysteine-type endopeptidase inhibitor activity"/>
    <property type="evidence" value="ECO:0007669"/>
    <property type="project" value="UniProtKB-KW"/>
</dbReference>
<comment type="caution">
    <text evidence="3">The sequence shown here is derived from an EMBL/GenBank/DDBJ whole genome shotgun (WGS) entry which is preliminary data.</text>
</comment>
<dbReference type="SUPFAM" id="SSF54403">
    <property type="entry name" value="Cystatin/monellin"/>
    <property type="match status" value="2"/>
</dbReference>
<evidence type="ECO:0000259" key="2">
    <source>
        <dbReference type="SMART" id="SM00043"/>
    </source>
</evidence>
<keyword evidence="1" id="KW-0646">Protease inhibitor</keyword>
<dbReference type="InterPro" id="IPR000010">
    <property type="entry name" value="Cystatin_dom"/>
</dbReference>
<organism evidence="3 4">
    <name type="scientific">Chlorella vulgaris</name>
    <name type="common">Green alga</name>
    <dbReference type="NCBI Taxonomy" id="3077"/>
    <lineage>
        <taxon>Eukaryota</taxon>
        <taxon>Viridiplantae</taxon>
        <taxon>Chlorophyta</taxon>
        <taxon>core chlorophytes</taxon>
        <taxon>Trebouxiophyceae</taxon>
        <taxon>Chlorellales</taxon>
        <taxon>Chlorellaceae</taxon>
        <taxon>Chlorella clade</taxon>
        <taxon>Chlorella</taxon>
    </lineage>
</organism>
<keyword evidence="1" id="KW-0789">Thiol protease inhibitor</keyword>
<dbReference type="EMBL" id="SIDB01000013">
    <property type="protein sequence ID" value="KAI3424395.1"/>
    <property type="molecule type" value="Genomic_DNA"/>
</dbReference>
<dbReference type="SMART" id="SM00043">
    <property type="entry name" value="CY"/>
    <property type="match status" value="1"/>
</dbReference>
<name>A0A9D4TFQ7_CHLVU</name>
<dbReference type="CDD" id="cd00042">
    <property type="entry name" value="CY"/>
    <property type="match status" value="2"/>
</dbReference>
<evidence type="ECO:0000313" key="3">
    <source>
        <dbReference type="EMBL" id="KAI3424395.1"/>
    </source>
</evidence>
<protein>
    <recommendedName>
        <fullName evidence="2">Cystatin domain-containing protein</fullName>
    </recommendedName>
</protein>
<dbReference type="InterPro" id="IPR046350">
    <property type="entry name" value="Cystatin_sf"/>
</dbReference>
<evidence type="ECO:0000313" key="4">
    <source>
        <dbReference type="Proteomes" id="UP001055712"/>
    </source>
</evidence>
<dbReference type="InterPro" id="IPR018073">
    <property type="entry name" value="Prot_inh_cystat_CS"/>
</dbReference>
<dbReference type="Gene3D" id="3.10.450.10">
    <property type="match status" value="2"/>
</dbReference>
<dbReference type="OrthoDB" id="1908104at2759"/>
<accession>A0A9D4TFQ7</accession>
<dbReference type="PANTHER" id="PTHR47364">
    <property type="entry name" value="CYSTEINE PROTEINASE INHIBITOR 5"/>
    <property type="match status" value="1"/>
</dbReference>
<gene>
    <name evidence="3" type="ORF">D9Q98_009948</name>
</gene>
<dbReference type="AlphaFoldDB" id="A0A9D4TFQ7"/>
<evidence type="ECO:0000256" key="1">
    <source>
        <dbReference type="ARBA" id="ARBA00022704"/>
    </source>
</evidence>
<dbReference type="PROSITE" id="PS00287">
    <property type="entry name" value="CYSTATIN"/>
    <property type="match status" value="1"/>
</dbReference>
<sequence>MLGGFSKADNANDAQVEAAKDVAVAKLGVPANTVSVVGVEKQVVAGTNYKLKLKVDGGSGAKFYEAKVWAKLPAHGGAMELTSLDEISAAQAGVSGGAADECPGAPEVDDAAAYAVQQISSQSNSLFPYTLKKVLSAKVQKCGEGGVTHQLKLQLSHGSMPDSIYEVEVANPGGSFQLKSSQQAKAE</sequence>
<reference evidence="3" key="1">
    <citation type="journal article" date="2019" name="Plant J.">
        <title>Chlorella vulgaris genome assembly and annotation reveals the molecular basis for metabolic acclimation to high light conditions.</title>
        <authorList>
            <person name="Cecchin M."/>
            <person name="Marcolungo L."/>
            <person name="Rossato M."/>
            <person name="Girolomoni L."/>
            <person name="Cosentino E."/>
            <person name="Cuine S."/>
            <person name="Li-Beisson Y."/>
            <person name="Delledonne M."/>
            <person name="Ballottari M."/>
        </authorList>
    </citation>
    <scope>NUCLEOTIDE SEQUENCE</scope>
    <source>
        <strain evidence="3">211/11P</strain>
    </source>
</reference>
<dbReference type="PANTHER" id="PTHR47364:SF2">
    <property type="entry name" value="CYSTEINE PROTEINASE INHIBITOR 5"/>
    <property type="match status" value="1"/>
</dbReference>
<feature type="domain" description="Cystatin" evidence="2">
    <location>
        <begin position="1"/>
        <end position="84"/>
    </location>
</feature>
<keyword evidence="4" id="KW-1185">Reference proteome</keyword>
<reference evidence="3" key="2">
    <citation type="submission" date="2020-11" db="EMBL/GenBank/DDBJ databases">
        <authorList>
            <person name="Cecchin M."/>
            <person name="Marcolungo L."/>
            <person name="Rossato M."/>
            <person name="Girolomoni L."/>
            <person name="Cosentino E."/>
            <person name="Cuine S."/>
            <person name="Li-Beisson Y."/>
            <person name="Delledonne M."/>
            <person name="Ballottari M."/>
        </authorList>
    </citation>
    <scope>NUCLEOTIDE SEQUENCE</scope>
    <source>
        <strain evidence="3">211/11P</strain>
        <tissue evidence="3">Whole cell</tissue>
    </source>
</reference>
<proteinExistence type="predicted"/>